<proteinExistence type="predicted"/>
<dbReference type="Pfam" id="PF09414">
    <property type="entry name" value="RNA_ligase"/>
    <property type="match status" value="1"/>
</dbReference>
<dbReference type="EMBL" id="JADEXS010000628">
    <property type="protein sequence ID" value="MBE9026547.1"/>
    <property type="molecule type" value="Genomic_DNA"/>
</dbReference>
<protein>
    <recommendedName>
        <fullName evidence="1">RNA ligase domain-containing protein</fullName>
    </recommendedName>
</protein>
<feature type="domain" description="RNA ligase" evidence="1">
    <location>
        <begin position="22"/>
        <end position="181"/>
    </location>
</feature>
<comment type="caution">
    <text evidence="2">The sequence shown here is derived from an EMBL/GenBank/DDBJ whole genome shotgun (WGS) entry which is preliminary data.</text>
</comment>
<dbReference type="SUPFAM" id="SSF56091">
    <property type="entry name" value="DNA ligase/mRNA capping enzyme, catalytic domain"/>
    <property type="match status" value="1"/>
</dbReference>
<dbReference type="AlphaFoldDB" id="A0A8J6ZSN1"/>
<evidence type="ECO:0000313" key="3">
    <source>
        <dbReference type="Proteomes" id="UP000622533"/>
    </source>
</evidence>
<organism evidence="2 3">
    <name type="scientific">Desmonostoc muscorum LEGE 12446</name>
    <dbReference type="NCBI Taxonomy" id="1828758"/>
    <lineage>
        <taxon>Bacteria</taxon>
        <taxon>Bacillati</taxon>
        <taxon>Cyanobacteriota</taxon>
        <taxon>Cyanophyceae</taxon>
        <taxon>Nostocales</taxon>
        <taxon>Nostocaceae</taxon>
        <taxon>Desmonostoc</taxon>
    </lineage>
</organism>
<evidence type="ECO:0000259" key="1">
    <source>
        <dbReference type="Pfam" id="PF09414"/>
    </source>
</evidence>
<accession>A0A8J6ZSN1</accession>
<dbReference type="InterPro" id="IPR021122">
    <property type="entry name" value="RNA_ligase_dom_REL/Rnl2"/>
</dbReference>
<name>A0A8J6ZSN1_DESMC</name>
<reference evidence="2" key="1">
    <citation type="submission" date="2020-10" db="EMBL/GenBank/DDBJ databases">
        <authorList>
            <person name="Castelo-Branco R."/>
            <person name="Eusebio N."/>
            <person name="Adriana R."/>
            <person name="Vieira A."/>
            <person name="Brugerolle De Fraissinette N."/>
            <person name="Rezende De Castro R."/>
            <person name="Schneider M.P."/>
            <person name="Vasconcelos V."/>
            <person name="Leao P.N."/>
        </authorList>
    </citation>
    <scope>NUCLEOTIDE SEQUENCE</scope>
    <source>
        <strain evidence="2">LEGE 12446</strain>
    </source>
</reference>
<keyword evidence="3" id="KW-1185">Reference proteome</keyword>
<sequence>MARVQLVYPKIPDSKNCPWERCIAFEKYDGTNLHWVWDLELGWYAFGTRRDRFDLDDMGIGQFNEAHPGLEEAPEIFNRDFANSLKTVFQENLNYQYPEITVFTEFFGNNSFAGMHRKDDPKQLILFDVQTDKCIISPEQFIRDFSHLNIARVVYRGKLTGQFIDDVREGKYAVAEGVICKGGGSKSNKLWMVKIKTYSYMKKLQQAFKDDWKTYWE</sequence>
<dbReference type="Proteomes" id="UP000622533">
    <property type="component" value="Unassembled WGS sequence"/>
</dbReference>
<gene>
    <name evidence="2" type="ORF">IQ276_30250</name>
</gene>
<evidence type="ECO:0000313" key="2">
    <source>
        <dbReference type="EMBL" id="MBE9026547.1"/>
    </source>
</evidence>